<proteinExistence type="inferred from homology"/>
<dbReference type="Proteomes" id="UP000320184">
    <property type="component" value="Unassembled WGS sequence"/>
</dbReference>
<evidence type="ECO:0000256" key="6">
    <source>
        <dbReference type="SAM" id="MobiDB-lite"/>
    </source>
</evidence>
<dbReference type="Gene3D" id="3.40.50.2000">
    <property type="entry name" value="Glycogen Phosphorylase B"/>
    <property type="match status" value="2"/>
</dbReference>
<reference evidence="7 8" key="1">
    <citation type="journal article" date="2019" name="Nat. Microbiol.">
        <title>Mediterranean grassland soil C-N compound turnover is dependent on rainfall and depth, and is mediated by genomically divergent microorganisms.</title>
        <authorList>
            <person name="Diamond S."/>
            <person name="Andeer P.F."/>
            <person name="Li Z."/>
            <person name="Crits-Christoph A."/>
            <person name="Burstein D."/>
            <person name="Anantharaman K."/>
            <person name="Lane K.R."/>
            <person name="Thomas B.C."/>
            <person name="Pan C."/>
            <person name="Northen T.R."/>
            <person name="Banfield J.F."/>
        </authorList>
    </citation>
    <scope>NUCLEOTIDE SEQUENCE [LARGE SCALE GENOMIC DNA]</scope>
    <source>
        <strain evidence="7">WS_3</strain>
    </source>
</reference>
<accession>A0A538SB64</accession>
<evidence type="ECO:0000256" key="3">
    <source>
        <dbReference type="ARBA" id="ARBA00043995"/>
    </source>
</evidence>
<keyword evidence="1" id="KW-0328">Glycosyltransferase</keyword>
<evidence type="ECO:0000256" key="4">
    <source>
        <dbReference type="ARBA" id="ARBA00044042"/>
    </source>
</evidence>
<dbReference type="InterPro" id="IPR002201">
    <property type="entry name" value="Glyco_trans_9"/>
</dbReference>
<dbReference type="EC" id="2.4.99.24" evidence="4"/>
<comment type="similarity">
    <text evidence="3">Belongs to the glycosyltransferase 9 family.</text>
</comment>
<comment type="catalytic activity">
    <reaction evidence="5">
        <text>an L-alpha-D-Hep-(1-&gt;5)-[alpha-Kdo-(2-&gt;4)]-alpha-Kdo-(2-&gt;6)-lipid A + ADP-L-glycero-beta-D-manno-heptose = an L-alpha-D-Hep-(1-&gt;3)-L-alpha-D-Hep-(1-&gt;5)-[alpha-Kdo-(2-&gt;4)]-alpha-Kdo-(2-&gt;6)-lipid A + ADP + H(+)</text>
        <dbReference type="Rhea" id="RHEA:74071"/>
        <dbReference type="ChEBI" id="CHEBI:15378"/>
        <dbReference type="ChEBI" id="CHEBI:61506"/>
        <dbReference type="ChEBI" id="CHEBI:193068"/>
        <dbReference type="ChEBI" id="CHEBI:193069"/>
        <dbReference type="ChEBI" id="CHEBI:456216"/>
        <dbReference type="EC" id="2.4.99.24"/>
    </reaction>
</comment>
<dbReference type="SUPFAM" id="SSF53756">
    <property type="entry name" value="UDP-Glycosyltransferase/glycogen phosphorylase"/>
    <property type="match status" value="1"/>
</dbReference>
<feature type="region of interest" description="Disordered" evidence="6">
    <location>
        <begin position="1"/>
        <end position="51"/>
    </location>
</feature>
<dbReference type="Pfam" id="PF01075">
    <property type="entry name" value="Glyco_transf_9"/>
    <property type="match status" value="1"/>
</dbReference>
<evidence type="ECO:0000313" key="7">
    <source>
        <dbReference type="EMBL" id="TMQ48610.1"/>
    </source>
</evidence>
<dbReference type="AlphaFoldDB" id="A0A538SB64"/>
<dbReference type="InterPro" id="IPR051199">
    <property type="entry name" value="LPS_LOS_Heptosyltrfase"/>
</dbReference>
<name>A0A538SB64_UNCEI</name>
<dbReference type="GO" id="GO:0009244">
    <property type="term" value="P:lipopolysaccharide core region biosynthetic process"/>
    <property type="evidence" value="ECO:0007669"/>
    <property type="project" value="TreeGrafter"/>
</dbReference>
<dbReference type="InterPro" id="IPR011910">
    <property type="entry name" value="RfaF"/>
</dbReference>
<protein>
    <recommendedName>
        <fullName evidence="4">lipopolysaccharide heptosyltransferase II</fullName>
        <ecNumber evidence="4">2.4.99.24</ecNumber>
    </recommendedName>
</protein>
<keyword evidence="2 7" id="KW-0808">Transferase</keyword>
<dbReference type="GO" id="GO:0008713">
    <property type="term" value="F:ADP-heptose-lipopolysaccharide heptosyltransferase activity"/>
    <property type="evidence" value="ECO:0007669"/>
    <property type="project" value="UniProtKB-EC"/>
</dbReference>
<dbReference type="PANTHER" id="PTHR30160">
    <property type="entry name" value="TETRAACYLDISACCHARIDE 4'-KINASE-RELATED"/>
    <property type="match status" value="1"/>
</dbReference>
<evidence type="ECO:0000256" key="2">
    <source>
        <dbReference type="ARBA" id="ARBA00022679"/>
    </source>
</evidence>
<dbReference type="PANTHER" id="PTHR30160:SF7">
    <property type="entry name" value="ADP-HEPTOSE--LPS HEPTOSYLTRANSFERASE 2"/>
    <property type="match status" value="1"/>
</dbReference>
<dbReference type="GO" id="GO:0005829">
    <property type="term" value="C:cytosol"/>
    <property type="evidence" value="ECO:0007669"/>
    <property type="project" value="TreeGrafter"/>
</dbReference>
<dbReference type="CDD" id="cd03789">
    <property type="entry name" value="GT9_LPS_heptosyltransferase"/>
    <property type="match status" value="1"/>
</dbReference>
<dbReference type="EMBL" id="VBOT01000136">
    <property type="protein sequence ID" value="TMQ48610.1"/>
    <property type="molecule type" value="Genomic_DNA"/>
</dbReference>
<organism evidence="7 8">
    <name type="scientific">Eiseniibacteriota bacterium</name>
    <dbReference type="NCBI Taxonomy" id="2212470"/>
    <lineage>
        <taxon>Bacteria</taxon>
        <taxon>Candidatus Eiseniibacteriota</taxon>
    </lineage>
</organism>
<gene>
    <name evidence="7" type="primary">waaF</name>
    <name evidence="7" type="ORF">E6K73_11495</name>
</gene>
<evidence type="ECO:0000256" key="1">
    <source>
        <dbReference type="ARBA" id="ARBA00022676"/>
    </source>
</evidence>
<comment type="caution">
    <text evidence="7">The sequence shown here is derived from an EMBL/GenBank/DDBJ whole genome shotgun (WGS) entry which is preliminary data.</text>
</comment>
<evidence type="ECO:0000313" key="8">
    <source>
        <dbReference type="Proteomes" id="UP000320184"/>
    </source>
</evidence>
<dbReference type="NCBIfam" id="TIGR02195">
    <property type="entry name" value="heptsyl_trn_II"/>
    <property type="match status" value="1"/>
</dbReference>
<evidence type="ECO:0000256" key="5">
    <source>
        <dbReference type="ARBA" id="ARBA00047503"/>
    </source>
</evidence>
<sequence length="383" mass="39844">MRSRSPGCPRTGLRWPCSLARTSPARRPPGTPAGSLSTVAVLPPTEDPERGGTGRLLVRLSNWLGDVLLARPLLHALRRALPEAEVAAVGPAALLELLRADRTIDRAEAWPAPGGGREDLARRLRAWRPTAAVVLPPSFSSALFAWQTGAPVRIGFRGEWRDALLTHPFLRPARGELHLSGEYLALGGPLGAAAGPLPALEPPPEARERAAELLSRRGLKGAPYAILGPGASYGPAKRWAAERFAALGRALAGRGLGVLVCGNGAERELCLNVAAEVGGGALALAGETDLGLQAGLCEGTAVAVCNDSGLAHLSASTGAPTVVIFGSTSSAWTAPLGPRVRIVQRAPVCAPCFRRTCRIGYRCLTAVEVGEVWRACAEAGAAT</sequence>